<dbReference type="PANTHER" id="PTHR33307:SF6">
    <property type="entry name" value="ALPHA-RHAMNOSIDASE (EUROFUNG)-RELATED"/>
    <property type="match status" value="1"/>
</dbReference>
<dbReference type="EC" id="3.2.1.40" evidence="2"/>
<name>A0A9D1P7X0_9FIRM</name>
<dbReference type="Gene3D" id="1.50.10.10">
    <property type="match status" value="1"/>
</dbReference>
<reference evidence="6" key="2">
    <citation type="journal article" date="2021" name="PeerJ">
        <title>Extensive microbial diversity within the chicken gut microbiome revealed by metagenomics and culture.</title>
        <authorList>
            <person name="Gilroy R."/>
            <person name="Ravi A."/>
            <person name="Getino M."/>
            <person name="Pursley I."/>
            <person name="Horton D.L."/>
            <person name="Alikhan N.F."/>
            <person name="Baker D."/>
            <person name="Gharbi K."/>
            <person name="Hall N."/>
            <person name="Watson M."/>
            <person name="Adriaenssens E.M."/>
            <person name="Foster-Nyarko E."/>
            <person name="Jarju S."/>
            <person name="Secka A."/>
            <person name="Antonio M."/>
            <person name="Oren A."/>
            <person name="Chaudhuri R.R."/>
            <person name="La Ragione R."/>
            <person name="Hildebrand F."/>
            <person name="Pallen M.J."/>
        </authorList>
    </citation>
    <scope>NUCLEOTIDE SEQUENCE</scope>
    <source>
        <strain evidence="6">CHK183-6373</strain>
    </source>
</reference>
<sequence>MERIWQAKWITDRTFAPLEPVNVFHKELEPLEYEPDEALANSHILFRQRVALKRCDVATLYISADDYYKLYINGAFVDQGPAPGNPAHYYYNTIDVTRFLRPGENTVAVHTYYQGQINRVWVSGDARHGLIAELVVDGRTVLATDESWRVARHTGYSSLGLVGYKTQYREKYDSGAPEVGFEAVDFDDSGWETAHAREHLDYALFAQPIRQLTIYRKKPVCVKWLGENGLWIDFGRAYVGYFEARAQGVRGSEIAVRTGMELLENGRVRYDTRSNCLYDERWVLSGRPGDRLNQYDYKPFRYIELELPKGCVLDADSLCAIVRHYPYEETLKPDLQDERLRKVFRLCADTLKYGVQDKYMDSLDREKGQYLGDEAFASYAHMLLTGDSALARKFLRDAAETVTICKGMMSESICSFAQEIADYSLQFAGNVYRHYLYTRDLGFLSEMLPVVMGIAEYFAQYERPDGLLENVREKWNLVDWPANMRDDYDFPLTIPVGPGCHNVLNGYYVGMLEDVDRIRAALGLAPLGKRERVAQAYIRAFYDPERALFRDSETSSHVSEPGNILPLAFDIGLDARTKANILALIREKRWTCNVYIGIYLIYGLMRQGETELLHELLVDEGAWLRMLSEGATSTFEAWYKDQKWNTSLFHLAGVVPIIALAGHW</sequence>
<dbReference type="InterPro" id="IPR008928">
    <property type="entry name" value="6-hairpin_glycosidase_sf"/>
</dbReference>
<dbReference type="InterPro" id="IPR035396">
    <property type="entry name" value="Bac_rhamnosid6H"/>
</dbReference>
<dbReference type="InterPro" id="IPR012341">
    <property type="entry name" value="6hp_glycosidase-like_sf"/>
</dbReference>
<proteinExistence type="predicted"/>
<evidence type="ECO:0000313" key="6">
    <source>
        <dbReference type="EMBL" id="HIV27922.1"/>
    </source>
</evidence>
<dbReference type="EMBL" id="DVOT01000144">
    <property type="protein sequence ID" value="HIV27922.1"/>
    <property type="molecule type" value="Genomic_DNA"/>
</dbReference>
<reference evidence="6" key="1">
    <citation type="submission" date="2020-10" db="EMBL/GenBank/DDBJ databases">
        <authorList>
            <person name="Gilroy R."/>
        </authorList>
    </citation>
    <scope>NUCLEOTIDE SEQUENCE</scope>
    <source>
        <strain evidence="6">CHK183-6373</strain>
    </source>
</reference>
<dbReference type="Proteomes" id="UP000886884">
    <property type="component" value="Unassembled WGS sequence"/>
</dbReference>
<dbReference type="Pfam" id="PF17389">
    <property type="entry name" value="Bac_rhamnosid6H"/>
    <property type="match status" value="1"/>
</dbReference>
<dbReference type="InterPro" id="IPR016007">
    <property type="entry name" value="Alpha_rhamnosid"/>
</dbReference>
<feature type="domain" description="Bacterial alpha-L-rhamnosidase N-terminal" evidence="4">
    <location>
        <begin position="54"/>
        <end position="207"/>
    </location>
</feature>
<evidence type="ECO:0000259" key="3">
    <source>
        <dbReference type="Pfam" id="PF05592"/>
    </source>
</evidence>
<dbReference type="InterPro" id="IPR013737">
    <property type="entry name" value="Bac_rhamnosid_N"/>
</dbReference>
<evidence type="ECO:0000259" key="5">
    <source>
        <dbReference type="Pfam" id="PF17389"/>
    </source>
</evidence>
<dbReference type="InterPro" id="IPR008902">
    <property type="entry name" value="Rhamnosid_concanavalin"/>
</dbReference>
<dbReference type="GO" id="GO:0030596">
    <property type="term" value="F:alpha-L-rhamnosidase activity"/>
    <property type="evidence" value="ECO:0007669"/>
    <property type="project" value="UniProtKB-EC"/>
</dbReference>
<dbReference type="AlphaFoldDB" id="A0A9D1P7X0"/>
<keyword evidence="6" id="KW-0378">Hydrolase</keyword>
<evidence type="ECO:0000259" key="4">
    <source>
        <dbReference type="Pfam" id="PF08531"/>
    </source>
</evidence>
<evidence type="ECO:0000256" key="1">
    <source>
        <dbReference type="ARBA" id="ARBA00001445"/>
    </source>
</evidence>
<dbReference type="Pfam" id="PF05592">
    <property type="entry name" value="Bac_rhamnosid"/>
    <property type="match status" value="1"/>
</dbReference>
<organism evidence="6 7">
    <name type="scientific">Candidatus Ornithocaccomicrobium faecavium</name>
    <dbReference type="NCBI Taxonomy" id="2840890"/>
    <lineage>
        <taxon>Bacteria</taxon>
        <taxon>Bacillati</taxon>
        <taxon>Bacillota</taxon>
        <taxon>Clostridia</taxon>
        <taxon>Candidatus Ornithocaccomicrobium</taxon>
    </lineage>
</organism>
<dbReference type="PANTHER" id="PTHR33307">
    <property type="entry name" value="ALPHA-RHAMNOSIDASE (EUROFUNG)"/>
    <property type="match status" value="1"/>
</dbReference>
<gene>
    <name evidence="6" type="ORF">IAA64_08130</name>
</gene>
<dbReference type="SUPFAM" id="SSF48208">
    <property type="entry name" value="Six-hairpin glycosidases"/>
    <property type="match status" value="1"/>
</dbReference>
<feature type="domain" description="Alpha-L-rhamnosidase six-hairpin glycosidase" evidence="5">
    <location>
        <begin position="337"/>
        <end position="652"/>
    </location>
</feature>
<comment type="caution">
    <text evidence="6">The sequence shown here is derived from an EMBL/GenBank/DDBJ whole genome shotgun (WGS) entry which is preliminary data.</text>
</comment>
<evidence type="ECO:0000256" key="2">
    <source>
        <dbReference type="ARBA" id="ARBA00012652"/>
    </source>
</evidence>
<dbReference type="GO" id="GO:0005975">
    <property type="term" value="P:carbohydrate metabolic process"/>
    <property type="evidence" value="ECO:0007669"/>
    <property type="project" value="InterPro"/>
</dbReference>
<protein>
    <recommendedName>
        <fullName evidence="2">alpha-L-rhamnosidase</fullName>
        <ecNumber evidence="2">3.2.1.40</ecNumber>
    </recommendedName>
</protein>
<dbReference type="Gene3D" id="2.60.120.260">
    <property type="entry name" value="Galactose-binding domain-like"/>
    <property type="match status" value="2"/>
</dbReference>
<comment type="catalytic activity">
    <reaction evidence="1">
        <text>Hydrolysis of terminal non-reducing alpha-L-rhamnose residues in alpha-L-rhamnosides.</text>
        <dbReference type="EC" id="3.2.1.40"/>
    </reaction>
</comment>
<accession>A0A9D1P7X0</accession>
<feature type="domain" description="Alpha-L-rhamnosidase concanavalin-like" evidence="3">
    <location>
        <begin position="230"/>
        <end position="321"/>
    </location>
</feature>
<evidence type="ECO:0000313" key="7">
    <source>
        <dbReference type="Proteomes" id="UP000886884"/>
    </source>
</evidence>
<dbReference type="Pfam" id="PF08531">
    <property type="entry name" value="Bac_rhamnosid_N"/>
    <property type="match status" value="1"/>
</dbReference>